<dbReference type="Pfam" id="PF18953">
    <property type="entry name" value="SAP_new25"/>
    <property type="match status" value="1"/>
</dbReference>
<feature type="domain" description="DUF6434" evidence="1">
    <location>
        <begin position="70"/>
        <end position="132"/>
    </location>
</feature>
<reference evidence="2 3" key="1">
    <citation type="journal article" date="2006" name="Int. J. Syst. Evol. Microbiol.">
        <title>Costertonia aggregata gen. nov., sp. nov., a mesophilic marine bacterium of the family Flavobacteriaceae, isolated from a mature biofilm.</title>
        <authorList>
            <person name="Kwon K.K."/>
            <person name="Lee Y.K."/>
            <person name="Lee H.K."/>
        </authorList>
    </citation>
    <scope>NUCLEOTIDE SEQUENCE [LARGE SCALE GENOMIC DNA]</scope>
    <source>
        <strain evidence="2 3">KCCM 42265</strain>
    </source>
</reference>
<evidence type="ECO:0000259" key="1">
    <source>
        <dbReference type="Pfam" id="PF20026"/>
    </source>
</evidence>
<gene>
    <name evidence="2" type="ORF">HYG79_05575</name>
</gene>
<dbReference type="AlphaFoldDB" id="A0A7H9AN08"/>
<dbReference type="Pfam" id="PF20026">
    <property type="entry name" value="DUF6434"/>
    <property type="match status" value="1"/>
</dbReference>
<protein>
    <recommendedName>
        <fullName evidence="1">DUF6434 domain-containing protein</fullName>
    </recommendedName>
</protein>
<dbReference type="RefSeq" id="WP_179241132.1">
    <property type="nucleotide sequence ID" value="NZ_CP058595.1"/>
</dbReference>
<dbReference type="KEGG" id="cagg:HYG79_05575"/>
<evidence type="ECO:0000313" key="2">
    <source>
        <dbReference type="EMBL" id="QLG44842.1"/>
    </source>
</evidence>
<dbReference type="EMBL" id="CP058595">
    <property type="protein sequence ID" value="QLG44842.1"/>
    <property type="molecule type" value="Genomic_DNA"/>
</dbReference>
<keyword evidence="3" id="KW-1185">Reference proteome</keyword>
<evidence type="ECO:0000313" key="3">
    <source>
        <dbReference type="Proteomes" id="UP000509302"/>
    </source>
</evidence>
<dbReference type="InterPro" id="IPR045492">
    <property type="entry name" value="DUF6434"/>
</dbReference>
<name>A0A7H9AN08_9FLAO</name>
<sequence length="198" mass="23188">MARPDFSEITSAKEFNQWYWLKQELVDICKRSGIPSTGRKFELRDRIAFALENPGKPLEVVQKRKTVSKFNWSKAELGLKTIITDNVSFGPNFRNFMKSRIGTKFSCHGDFMHWVRKNEGKTLEDAIAIWHELEDRKKSPDFKRTIAKNNMLAQYVRDFLADNPNETLKNALHFWNLKKKLPTPTGFITYQRTDLELS</sequence>
<dbReference type="Proteomes" id="UP000509302">
    <property type="component" value="Chromosome"/>
</dbReference>
<organism evidence="2 3">
    <name type="scientific">Costertonia aggregata</name>
    <dbReference type="NCBI Taxonomy" id="343403"/>
    <lineage>
        <taxon>Bacteria</taxon>
        <taxon>Pseudomonadati</taxon>
        <taxon>Bacteroidota</taxon>
        <taxon>Flavobacteriia</taxon>
        <taxon>Flavobacteriales</taxon>
        <taxon>Flavobacteriaceae</taxon>
        <taxon>Costertonia</taxon>
    </lineage>
</organism>
<accession>A0A7H9AN08</accession>
<proteinExistence type="predicted"/>